<dbReference type="CDD" id="cd00082">
    <property type="entry name" value="HisKA"/>
    <property type="match status" value="1"/>
</dbReference>
<comment type="caution">
    <text evidence="3">The sequence shown here is derived from an EMBL/GenBank/DDBJ whole genome shotgun (WGS) entry which is preliminary data.</text>
</comment>
<dbReference type="InterPro" id="IPR003661">
    <property type="entry name" value="HisK_dim/P_dom"/>
</dbReference>
<dbReference type="Proteomes" id="UP000600101">
    <property type="component" value="Unassembled WGS sequence"/>
</dbReference>
<comment type="catalytic activity">
    <reaction evidence="1">
        <text>ATP + protein L-histidine = ADP + protein N-phospho-L-histidine.</text>
        <dbReference type="EC" id="2.7.13.3"/>
    </reaction>
</comment>
<organism evidence="3 4">
    <name type="scientific">Siccirubricoccus deserti</name>
    <dbReference type="NCBI Taxonomy" id="2013562"/>
    <lineage>
        <taxon>Bacteria</taxon>
        <taxon>Pseudomonadati</taxon>
        <taxon>Pseudomonadota</taxon>
        <taxon>Alphaproteobacteria</taxon>
        <taxon>Acetobacterales</taxon>
        <taxon>Roseomonadaceae</taxon>
        <taxon>Siccirubricoccus</taxon>
    </lineage>
</organism>
<evidence type="ECO:0000256" key="1">
    <source>
        <dbReference type="ARBA" id="ARBA00000085"/>
    </source>
</evidence>
<keyword evidence="4" id="KW-1185">Reference proteome</keyword>
<dbReference type="EMBL" id="JACOMF010000003">
    <property type="protein sequence ID" value="MBC4014407.1"/>
    <property type="molecule type" value="Genomic_DNA"/>
</dbReference>
<gene>
    <name evidence="3" type="ORF">H7965_03640</name>
</gene>
<dbReference type="SUPFAM" id="SSF47384">
    <property type="entry name" value="Homodimeric domain of signal transducing histidine kinase"/>
    <property type="match status" value="1"/>
</dbReference>
<dbReference type="AlphaFoldDB" id="A0A9X0QVW1"/>
<evidence type="ECO:0000313" key="4">
    <source>
        <dbReference type="Proteomes" id="UP000600101"/>
    </source>
</evidence>
<accession>A0A9X0QVW1</accession>
<dbReference type="RefSeq" id="WP_186769181.1">
    <property type="nucleotide sequence ID" value="NZ_JACOMF010000003.1"/>
</dbReference>
<dbReference type="EC" id="2.7.13.3" evidence="2"/>
<dbReference type="InterPro" id="IPR036097">
    <property type="entry name" value="HisK_dim/P_sf"/>
</dbReference>
<sequence>MAALAGLARPVQHDINNLLTVVFANLEMLKRTAAAGGPQRQLDRIQEAARRFEGTSRAILSMLRRPAAGEVTIRLSEVIAAMQPLLHLLLPAPGALTLEIAVEDRPVRIDRAALEEALLALAEQAAETLPRGSGIRLAVVRRESCSELAIVAPQGTSLPALATLAALAEASGGSGTVEDGCCRLTLPPEVLAATPA</sequence>
<proteinExistence type="predicted"/>
<dbReference type="Gene3D" id="1.10.287.130">
    <property type="match status" value="1"/>
</dbReference>
<protein>
    <recommendedName>
        <fullName evidence="2">histidine kinase</fullName>
        <ecNumber evidence="2">2.7.13.3</ecNumber>
    </recommendedName>
</protein>
<evidence type="ECO:0000256" key="2">
    <source>
        <dbReference type="ARBA" id="ARBA00012438"/>
    </source>
</evidence>
<name>A0A9X0QVW1_9PROT</name>
<evidence type="ECO:0000313" key="3">
    <source>
        <dbReference type="EMBL" id="MBC4014407.1"/>
    </source>
</evidence>
<dbReference type="GO" id="GO:0000155">
    <property type="term" value="F:phosphorelay sensor kinase activity"/>
    <property type="evidence" value="ECO:0007669"/>
    <property type="project" value="InterPro"/>
</dbReference>
<reference evidence="3" key="1">
    <citation type="submission" date="2020-08" db="EMBL/GenBank/DDBJ databases">
        <authorList>
            <person name="Hu Y."/>
            <person name="Nguyen S.V."/>
            <person name="Li F."/>
            <person name="Fanning S."/>
        </authorList>
    </citation>
    <scope>NUCLEOTIDE SEQUENCE</scope>
    <source>
        <strain evidence="3">SYSU D8009</strain>
    </source>
</reference>